<dbReference type="Proteomes" id="UP000663851">
    <property type="component" value="Unassembled WGS sequence"/>
</dbReference>
<keyword evidence="1" id="KW-0812">Transmembrane</keyword>
<keyword evidence="5" id="KW-1185">Reference proteome</keyword>
<accession>A0A820HU61</accession>
<dbReference type="EMBL" id="CAJOBP010001626">
    <property type="protein sequence ID" value="CAF4299042.1"/>
    <property type="molecule type" value="Genomic_DNA"/>
</dbReference>
<feature type="transmembrane region" description="Helical" evidence="1">
    <location>
        <begin position="25"/>
        <end position="49"/>
    </location>
</feature>
<evidence type="ECO:0000313" key="4">
    <source>
        <dbReference type="EMBL" id="CAF4431460.1"/>
    </source>
</evidence>
<dbReference type="Proteomes" id="UP000663873">
    <property type="component" value="Unassembled WGS sequence"/>
</dbReference>
<comment type="caution">
    <text evidence="2">The sequence shown here is derived from an EMBL/GenBank/DDBJ whole genome shotgun (WGS) entry which is preliminary data.</text>
</comment>
<dbReference type="Proteomes" id="UP000663862">
    <property type="component" value="Unassembled WGS sequence"/>
</dbReference>
<sequence length="181" mass="19702">MPVETSDASNSSSRAENIATRRKRLWIISIIIVTIVIIAIIIIPTTIIVTRRTQMTEPTTITIAVNATMKPVSTAPLTTNENLIKSSASTATATTITTRSATTMQMSSESIFTKKEFSSTHEVSDHGNFSDMTTRSTMMQTPELSTMMQTIPDLSSMMMNTQDLSTMNAALSTTEGTLVKL</sequence>
<reference evidence="2" key="1">
    <citation type="submission" date="2021-02" db="EMBL/GenBank/DDBJ databases">
        <authorList>
            <person name="Nowell W R."/>
        </authorList>
    </citation>
    <scope>NUCLEOTIDE SEQUENCE</scope>
</reference>
<keyword evidence="1" id="KW-1133">Transmembrane helix</keyword>
<evidence type="ECO:0000256" key="1">
    <source>
        <dbReference type="SAM" id="Phobius"/>
    </source>
</evidence>
<evidence type="ECO:0000313" key="2">
    <source>
        <dbReference type="EMBL" id="CAF4299042.1"/>
    </source>
</evidence>
<evidence type="ECO:0000313" key="5">
    <source>
        <dbReference type="Proteomes" id="UP000663873"/>
    </source>
</evidence>
<dbReference type="EMBL" id="CAJOBQ010000894">
    <property type="protein sequence ID" value="CAF4431460.1"/>
    <property type="molecule type" value="Genomic_DNA"/>
</dbReference>
<proteinExistence type="predicted"/>
<keyword evidence="1" id="KW-0472">Membrane</keyword>
<gene>
    <name evidence="3" type="ORF">HFQ381_LOCUS21324</name>
    <name evidence="4" type="ORF">TSG867_LOCUS15370</name>
    <name evidence="2" type="ORF">UJA718_LOCUS12516</name>
</gene>
<evidence type="ECO:0000313" key="3">
    <source>
        <dbReference type="EMBL" id="CAF4417713.1"/>
    </source>
</evidence>
<dbReference type="AlphaFoldDB" id="A0A820HU61"/>
<dbReference type="EMBL" id="CAJOBO010001901">
    <property type="protein sequence ID" value="CAF4417713.1"/>
    <property type="molecule type" value="Genomic_DNA"/>
</dbReference>
<protein>
    <submittedName>
        <fullName evidence="2">Uncharacterized protein</fullName>
    </submittedName>
</protein>
<organism evidence="2 5">
    <name type="scientific">Rotaria socialis</name>
    <dbReference type="NCBI Taxonomy" id="392032"/>
    <lineage>
        <taxon>Eukaryota</taxon>
        <taxon>Metazoa</taxon>
        <taxon>Spiralia</taxon>
        <taxon>Gnathifera</taxon>
        <taxon>Rotifera</taxon>
        <taxon>Eurotatoria</taxon>
        <taxon>Bdelloidea</taxon>
        <taxon>Philodinida</taxon>
        <taxon>Philodinidae</taxon>
        <taxon>Rotaria</taxon>
    </lineage>
</organism>
<name>A0A820HU61_9BILA</name>